<sequence length="159" mass="18425">MCVSNLITIVSAQQQNDKKFFRQLQWSGTGALNFSNNFTTISIAPQAIYPVNAYFSTGLGLQYSYLSSRNDFRSHVYGGSWISIFQPIPEMQLSTELEQLRVNTKLENGFKDDFWNTALFLGLGYTQRNFTFGIRYNVLFKKSINIYTEAWMPFVRVFF</sequence>
<dbReference type="Proteomes" id="UP000599688">
    <property type="component" value="Unassembled WGS sequence"/>
</dbReference>
<dbReference type="EMBL" id="BMGL01000012">
    <property type="protein sequence ID" value="GGE19916.1"/>
    <property type="molecule type" value="Genomic_DNA"/>
</dbReference>
<keyword evidence="2" id="KW-1185">Reference proteome</keyword>
<accession>A0A917ECS5</accession>
<comment type="caution">
    <text evidence="1">The sequence shown here is derived from an EMBL/GenBank/DDBJ whole genome shotgun (WGS) entry which is preliminary data.</text>
</comment>
<evidence type="ECO:0000313" key="1">
    <source>
        <dbReference type="EMBL" id="GGE19916.1"/>
    </source>
</evidence>
<evidence type="ECO:0008006" key="3">
    <source>
        <dbReference type="Google" id="ProtNLM"/>
    </source>
</evidence>
<organism evidence="1 2">
    <name type="scientific">Psychroflexus salis</name>
    <dbReference type="NCBI Taxonomy" id="1526574"/>
    <lineage>
        <taxon>Bacteria</taxon>
        <taxon>Pseudomonadati</taxon>
        <taxon>Bacteroidota</taxon>
        <taxon>Flavobacteriia</taxon>
        <taxon>Flavobacteriales</taxon>
        <taxon>Flavobacteriaceae</taxon>
        <taxon>Psychroflexus</taxon>
    </lineage>
</organism>
<protein>
    <recommendedName>
        <fullName evidence="3">Alpha-ketoglutarate decarboxylase</fullName>
    </recommendedName>
</protein>
<dbReference type="RefSeq" id="WP_188406843.1">
    <property type="nucleotide sequence ID" value="NZ_BMGL01000012.1"/>
</dbReference>
<proteinExistence type="predicted"/>
<gene>
    <name evidence="1" type="ORF">GCM10010831_21300</name>
</gene>
<name>A0A917ECS5_9FLAO</name>
<evidence type="ECO:0000313" key="2">
    <source>
        <dbReference type="Proteomes" id="UP000599688"/>
    </source>
</evidence>
<reference evidence="1 2" key="1">
    <citation type="journal article" date="2014" name="Int. J. Syst. Evol. Microbiol.">
        <title>Complete genome sequence of Corynebacterium casei LMG S-19264T (=DSM 44701T), isolated from a smear-ripened cheese.</title>
        <authorList>
            <consortium name="US DOE Joint Genome Institute (JGI-PGF)"/>
            <person name="Walter F."/>
            <person name="Albersmeier A."/>
            <person name="Kalinowski J."/>
            <person name="Ruckert C."/>
        </authorList>
    </citation>
    <scope>NUCLEOTIDE SEQUENCE [LARGE SCALE GENOMIC DNA]</scope>
    <source>
        <strain evidence="1 2">CGMCC 1.12925</strain>
    </source>
</reference>
<dbReference type="AlphaFoldDB" id="A0A917ECS5"/>